<protein>
    <submittedName>
        <fullName evidence="8">MFS family permease</fullName>
    </submittedName>
</protein>
<dbReference type="GO" id="GO:0022857">
    <property type="term" value="F:transmembrane transporter activity"/>
    <property type="evidence" value="ECO:0007669"/>
    <property type="project" value="InterPro"/>
</dbReference>
<reference evidence="8 9" key="1">
    <citation type="submission" date="2020-07" db="EMBL/GenBank/DDBJ databases">
        <title>Sequencing the genomes of 1000 actinobacteria strains.</title>
        <authorList>
            <person name="Klenk H.-P."/>
        </authorList>
    </citation>
    <scope>NUCLEOTIDE SEQUENCE [LARGE SCALE GENOMIC DNA]</scope>
    <source>
        <strain evidence="8 9">DSM 44065</strain>
    </source>
</reference>
<dbReference type="InterPro" id="IPR020846">
    <property type="entry name" value="MFS_dom"/>
</dbReference>
<evidence type="ECO:0000256" key="1">
    <source>
        <dbReference type="ARBA" id="ARBA00004651"/>
    </source>
</evidence>
<evidence type="ECO:0000313" key="9">
    <source>
        <dbReference type="Proteomes" id="UP000587002"/>
    </source>
</evidence>
<dbReference type="RefSeq" id="WP_345237291.1">
    <property type="nucleotide sequence ID" value="NZ_BAABFH010000001.1"/>
</dbReference>
<dbReference type="SUPFAM" id="SSF103473">
    <property type="entry name" value="MFS general substrate transporter"/>
    <property type="match status" value="1"/>
</dbReference>
<dbReference type="Gene3D" id="1.20.1250.20">
    <property type="entry name" value="MFS general substrate transporter like domains"/>
    <property type="match status" value="1"/>
</dbReference>
<feature type="transmembrane region" description="Helical" evidence="6">
    <location>
        <begin position="354"/>
        <end position="379"/>
    </location>
</feature>
<evidence type="ECO:0000256" key="4">
    <source>
        <dbReference type="ARBA" id="ARBA00023136"/>
    </source>
</evidence>
<dbReference type="Gene3D" id="1.20.1720.10">
    <property type="entry name" value="Multidrug resistance protein D"/>
    <property type="match status" value="1"/>
</dbReference>
<feature type="transmembrane region" description="Helical" evidence="6">
    <location>
        <begin position="208"/>
        <end position="226"/>
    </location>
</feature>
<gene>
    <name evidence="8" type="ORF">HNR68_005285</name>
</gene>
<keyword evidence="2 6" id="KW-0812">Transmembrane</keyword>
<feature type="transmembrane region" description="Helical" evidence="6">
    <location>
        <begin position="141"/>
        <end position="164"/>
    </location>
</feature>
<feature type="transmembrane region" description="Helical" evidence="6">
    <location>
        <begin position="21"/>
        <end position="41"/>
    </location>
</feature>
<evidence type="ECO:0000313" key="8">
    <source>
        <dbReference type="EMBL" id="NYI86655.1"/>
    </source>
</evidence>
<feature type="transmembrane region" description="Helical" evidence="6">
    <location>
        <begin position="109"/>
        <end position="134"/>
    </location>
</feature>
<evidence type="ECO:0000256" key="3">
    <source>
        <dbReference type="ARBA" id="ARBA00022989"/>
    </source>
</evidence>
<comment type="caution">
    <text evidence="8">The sequence shown here is derived from an EMBL/GenBank/DDBJ whole genome shotgun (WGS) entry which is preliminary data.</text>
</comment>
<accession>A0A853AVI2</accession>
<dbReference type="Pfam" id="PF07690">
    <property type="entry name" value="MFS_1"/>
    <property type="match status" value="1"/>
</dbReference>
<comment type="subcellular location">
    <subcellularLocation>
        <location evidence="1">Cell membrane</location>
        <topology evidence="1">Multi-pass membrane protein</topology>
    </subcellularLocation>
</comment>
<keyword evidence="9" id="KW-1185">Reference proteome</keyword>
<keyword evidence="4 6" id="KW-0472">Membrane</keyword>
<evidence type="ECO:0000256" key="5">
    <source>
        <dbReference type="SAM" id="MobiDB-lite"/>
    </source>
</evidence>
<organism evidence="8 9">
    <name type="scientific">Saccharopolyspora hordei</name>
    <dbReference type="NCBI Taxonomy" id="1838"/>
    <lineage>
        <taxon>Bacteria</taxon>
        <taxon>Bacillati</taxon>
        <taxon>Actinomycetota</taxon>
        <taxon>Actinomycetes</taxon>
        <taxon>Pseudonocardiales</taxon>
        <taxon>Pseudonocardiaceae</taxon>
        <taxon>Saccharopolyspora</taxon>
    </lineage>
</organism>
<dbReference type="PRINTS" id="PR01036">
    <property type="entry name" value="TCRTETB"/>
</dbReference>
<feature type="transmembrane region" description="Helical" evidence="6">
    <location>
        <begin position="294"/>
        <end position="316"/>
    </location>
</feature>
<feature type="transmembrane region" description="Helical" evidence="6">
    <location>
        <begin position="425"/>
        <end position="445"/>
    </location>
</feature>
<evidence type="ECO:0000259" key="7">
    <source>
        <dbReference type="PROSITE" id="PS50850"/>
    </source>
</evidence>
<dbReference type="InterPro" id="IPR011701">
    <property type="entry name" value="MFS"/>
</dbReference>
<feature type="transmembrane region" description="Helical" evidence="6">
    <location>
        <begin position="264"/>
        <end position="288"/>
    </location>
</feature>
<feature type="transmembrane region" description="Helical" evidence="6">
    <location>
        <begin position="85"/>
        <end position="103"/>
    </location>
</feature>
<evidence type="ECO:0000256" key="6">
    <source>
        <dbReference type="SAM" id="Phobius"/>
    </source>
</evidence>
<dbReference type="PANTHER" id="PTHR23501">
    <property type="entry name" value="MAJOR FACILITATOR SUPERFAMILY"/>
    <property type="match status" value="1"/>
</dbReference>
<dbReference type="PROSITE" id="PS50850">
    <property type="entry name" value="MFS"/>
    <property type="match status" value="1"/>
</dbReference>
<feature type="region of interest" description="Disordered" evidence="5">
    <location>
        <begin position="454"/>
        <end position="478"/>
    </location>
</feature>
<evidence type="ECO:0000256" key="2">
    <source>
        <dbReference type="ARBA" id="ARBA00022692"/>
    </source>
</evidence>
<feature type="domain" description="Major facilitator superfamily (MFS) profile" evidence="7">
    <location>
        <begin position="19"/>
        <end position="452"/>
    </location>
</feature>
<dbReference type="GO" id="GO:0005886">
    <property type="term" value="C:plasma membrane"/>
    <property type="evidence" value="ECO:0007669"/>
    <property type="project" value="UniProtKB-SubCell"/>
</dbReference>
<dbReference type="AlphaFoldDB" id="A0A853AVI2"/>
<feature type="transmembrane region" description="Helical" evidence="6">
    <location>
        <begin position="170"/>
        <end position="196"/>
    </location>
</feature>
<proteinExistence type="predicted"/>
<feature type="transmembrane region" description="Helical" evidence="6">
    <location>
        <begin position="53"/>
        <end position="73"/>
    </location>
</feature>
<dbReference type="Proteomes" id="UP000587002">
    <property type="component" value="Unassembled WGS sequence"/>
</dbReference>
<dbReference type="InterPro" id="IPR036259">
    <property type="entry name" value="MFS_trans_sf"/>
</dbReference>
<feature type="transmembrane region" description="Helical" evidence="6">
    <location>
        <begin position="232"/>
        <end position="252"/>
    </location>
</feature>
<dbReference type="EMBL" id="JACCFJ010000001">
    <property type="protein sequence ID" value="NYI86655.1"/>
    <property type="molecule type" value="Genomic_DNA"/>
</dbReference>
<dbReference type="PANTHER" id="PTHR23501:SF154">
    <property type="entry name" value="MULTIDRUG-EFFLUX TRANSPORTER RV1634-RELATED"/>
    <property type="match status" value="1"/>
</dbReference>
<sequence length="478" mass="48199">MIAADRSRNGLWAQDHRNFTIGMVLLVTLVAFEAMGLATALPTMVHELHGEVWYSWPFTVFLAASVIATVLAGRVADRRGPAAPVMAGLAVFVLGLLVAGLAGDMPTLLVARALQGLASGSQSVGLLVLIAVVYPKEVQPAAFGAISSAWVVPALIGPTVAGLVTQYVTWRWLFLGLAPLVALGAVLVAPTVWRCAARAGSAPGGRGLTPAAVGAACGVVAVSWAVQNPSPLSVGLGAAAIVVAAASLRVLLPVGTLRGRPGLPVVVLARGLLAGTFFGAQSLVPLLLSAVHHYSPATAGLPLTVGSLGWTAGAVWQARKRELSREKLILAGLLLVATAVAGLVLVAPSWGPHWLVFLLWGVGGVGMGMGVASTSTRVLALSPAAERGFNSAALQISDMLGQAALVGLGGGFVAVLGSTRAPTPGVVPFAVFLAVLAVVGASLVFRSSRTTALRSGGLPAASAPAKPANTGHGESAPT</sequence>
<keyword evidence="3 6" id="KW-1133">Transmembrane helix</keyword>
<name>A0A853AVI2_9PSEU</name>
<feature type="transmembrane region" description="Helical" evidence="6">
    <location>
        <begin position="328"/>
        <end position="348"/>
    </location>
</feature>
<feature type="transmembrane region" description="Helical" evidence="6">
    <location>
        <begin position="400"/>
        <end position="419"/>
    </location>
</feature>